<evidence type="ECO:0000313" key="3">
    <source>
        <dbReference type="Proteomes" id="UP000044938"/>
    </source>
</evidence>
<gene>
    <name evidence="1" type="ORF">ERS007681_02248</name>
    <name evidence="2" type="ORF">ERS007720_04881</name>
</gene>
<dbReference type="EMBL" id="CSAJ01001238">
    <property type="protein sequence ID" value="COX77500.1"/>
    <property type="molecule type" value="Genomic_DNA"/>
</dbReference>
<evidence type="ECO:0000313" key="4">
    <source>
        <dbReference type="Proteomes" id="UP000048289"/>
    </source>
</evidence>
<organism evidence="2 3">
    <name type="scientific">Mycobacterium tuberculosis</name>
    <dbReference type="NCBI Taxonomy" id="1773"/>
    <lineage>
        <taxon>Bacteria</taxon>
        <taxon>Bacillati</taxon>
        <taxon>Actinomycetota</taxon>
        <taxon>Actinomycetes</taxon>
        <taxon>Mycobacteriales</taxon>
        <taxon>Mycobacteriaceae</taxon>
        <taxon>Mycobacterium</taxon>
        <taxon>Mycobacterium tuberculosis complex</taxon>
    </lineage>
</organism>
<evidence type="ECO:0000313" key="2">
    <source>
        <dbReference type="EMBL" id="COX77500.1"/>
    </source>
</evidence>
<accession>A0A655JTG8</accession>
<name>A0A655JTG8_MYCTX</name>
<sequence>MAATASIARPRSLFINAVENPGLKSLLAGEVGTGPGTGQLVCTAQQLPVAPVMTSNNDCADSPSFSASTNASAIAICCTASTMLLHTLAACPAPAAPQ</sequence>
<dbReference type="AlphaFoldDB" id="A0A655JTG8"/>
<dbReference type="Proteomes" id="UP000048289">
    <property type="component" value="Unassembled WGS sequence"/>
</dbReference>
<dbReference type="EMBL" id="CFOE01000280">
    <property type="protein sequence ID" value="CFE39859.1"/>
    <property type="molecule type" value="Genomic_DNA"/>
</dbReference>
<evidence type="ECO:0000313" key="1">
    <source>
        <dbReference type="EMBL" id="CFE39859.1"/>
    </source>
</evidence>
<protein>
    <submittedName>
        <fullName evidence="2">Uncharacterized protein</fullName>
    </submittedName>
</protein>
<proteinExistence type="predicted"/>
<reference evidence="3 4" key="1">
    <citation type="submission" date="2015-03" db="EMBL/GenBank/DDBJ databases">
        <authorList>
            <consortium name="Pathogen Informatics"/>
        </authorList>
    </citation>
    <scope>NUCLEOTIDE SEQUENCE [LARGE SCALE GENOMIC DNA]</scope>
    <source>
        <strain evidence="1 4">G09901357</strain>
        <strain evidence="2 3">M09401471</strain>
    </source>
</reference>
<dbReference type="Proteomes" id="UP000044938">
    <property type="component" value="Unassembled WGS sequence"/>
</dbReference>